<dbReference type="EMBL" id="SSTE01020676">
    <property type="protein sequence ID" value="KAA0033802.1"/>
    <property type="molecule type" value="Genomic_DNA"/>
</dbReference>
<evidence type="ECO:0000313" key="5">
    <source>
        <dbReference type="Proteomes" id="UP000321947"/>
    </source>
</evidence>
<dbReference type="InterPro" id="IPR013103">
    <property type="entry name" value="RVT_2"/>
</dbReference>
<gene>
    <name evidence="3" type="ORF">E5676_scaffold1428G00470</name>
    <name evidence="2" type="ORF">E6C27_scaffold142G00630</name>
</gene>
<dbReference type="Pfam" id="PF07727">
    <property type="entry name" value="RVT_2"/>
    <property type="match status" value="1"/>
</dbReference>
<evidence type="ECO:0000313" key="4">
    <source>
        <dbReference type="Proteomes" id="UP000321393"/>
    </source>
</evidence>
<evidence type="ECO:0000259" key="1">
    <source>
        <dbReference type="Pfam" id="PF07727"/>
    </source>
</evidence>
<protein>
    <submittedName>
        <fullName evidence="2">Retrovirus-related Pol polyprotein from transposon TNT 1-94</fullName>
    </submittedName>
</protein>
<organism evidence="2 4">
    <name type="scientific">Cucumis melo var. makuwa</name>
    <name type="common">Oriental melon</name>
    <dbReference type="NCBI Taxonomy" id="1194695"/>
    <lineage>
        <taxon>Eukaryota</taxon>
        <taxon>Viridiplantae</taxon>
        <taxon>Streptophyta</taxon>
        <taxon>Embryophyta</taxon>
        <taxon>Tracheophyta</taxon>
        <taxon>Spermatophyta</taxon>
        <taxon>Magnoliopsida</taxon>
        <taxon>eudicotyledons</taxon>
        <taxon>Gunneridae</taxon>
        <taxon>Pentapetalae</taxon>
        <taxon>rosids</taxon>
        <taxon>fabids</taxon>
        <taxon>Cucurbitales</taxon>
        <taxon>Cucurbitaceae</taxon>
        <taxon>Benincaseae</taxon>
        <taxon>Cucumis</taxon>
    </lineage>
</organism>
<dbReference type="AlphaFoldDB" id="A0A5A7SRG4"/>
<dbReference type="Proteomes" id="UP000321393">
    <property type="component" value="Unassembled WGS sequence"/>
</dbReference>
<comment type="caution">
    <text evidence="2">The sequence shown here is derived from an EMBL/GenBank/DDBJ whole genome shotgun (WGS) entry which is preliminary data.</text>
</comment>
<sequence>MDSKMNSLYKKDTWNLTTLPPKQKVVSCKWIFKKKLGKEGEGGVKYKGRLVARGCTQREGLDYNEIFSLVVKHTSISVLLAIVACRNLELQQLDVNIAFLHGKLEETIYMSQLECYKKKGLEI</sequence>
<reference evidence="4 5" key="1">
    <citation type="submission" date="2019-08" db="EMBL/GenBank/DDBJ databases">
        <title>Draft genome sequences of two oriental melons (Cucumis melo L. var makuwa).</title>
        <authorList>
            <person name="Kwon S.-Y."/>
        </authorList>
    </citation>
    <scope>NUCLEOTIDE SEQUENCE [LARGE SCALE GENOMIC DNA]</scope>
    <source>
        <strain evidence="5">cv. Chang Bougi</strain>
        <strain evidence="4">cv. SW 3</strain>
        <tissue evidence="2">Leaf</tissue>
    </source>
</reference>
<dbReference type="Proteomes" id="UP000321947">
    <property type="component" value="Unassembled WGS sequence"/>
</dbReference>
<proteinExistence type="predicted"/>
<feature type="domain" description="Reverse transcriptase Ty1/copia-type" evidence="1">
    <location>
        <begin position="12"/>
        <end position="114"/>
    </location>
</feature>
<name>A0A5A7SRG4_CUCMM</name>
<accession>A0A5A7SRG4</accession>
<evidence type="ECO:0000313" key="3">
    <source>
        <dbReference type="EMBL" id="TYK22331.1"/>
    </source>
</evidence>
<dbReference type="STRING" id="1194695.A0A5A7SRG4"/>
<dbReference type="EMBL" id="SSTD01005075">
    <property type="protein sequence ID" value="TYK22331.1"/>
    <property type="molecule type" value="Genomic_DNA"/>
</dbReference>
<dbReference type="OrthoDB" id="1000646at2759"/>
<evidence type="ECO:0000313" key="2">
    <source>
        <dbReference type="EMBL" id="KAA0033802.1"/>
    </source>
</evidence>